<sequence>MNKLKDIKVAILAENGFEEDELMSPMKILKEQGADVTVVSPRKDSIKSWKGENWGVDLKVDKQVQEVSADDFDALLIPGGVANPDLLRRNEDSVEFTKNFFKAGKPIASICHGPQVLIETNALQGRTMTSFSSIKTDLINAGVKWVDKEVVVDSGLVTSRNPGDLEAFNKKMVEEFAEGKHAYQKTV</sequence>
<dbReference type="Proteomes" id="UP000662783">
    <property type="component" value="Chromosome"/>
</dbReference>
<reference evidence="3" key="1">
    <citation type="submission" date="2021-02" db="EMBL/GenBank/DDBJ databases">
        <title>Fulvivirga sp. S481 isolated from sea water.</title>
        <authorList>
            <person name="Bae S.S."/>
            <person name="Baek K."/>
        </authorList>
    </citation>
    <scope>NUCLEOTIDE SEQUENCE</scope>
    <source>
        <strain evidence="3">S481</strain>
    </source>
</reference>
<name>A0A975A1U2_9BACT</name>
<dbReference type="PANTHER" id="PTHR42733">
    <property type="entry name" value="DJ-1 PROTEIN"/>
    <property type="match status" value="1"/>
</dbReference>
<gene>
    <name evidence="3" type="ORF">JR347_06395</name>
</gene>
<keyword evidence="3" id="KW-0315">Glutamine amidotransferase</keyword>
<dbReference type="PANTHER" id="PTHR42733:SF12">
    <property type="entry name" value="PROTEINASE"/>
    <property type="match status" value="1"/>
</dbReference>
<dbReference type="KEGG" id="fuv:JR347_06395"/>
<dbReference type="Pfam" id="PF01965">
    <property type="entry name" value="DJ-1_PfpI"/>
    <property type="match status" value="1"/>
</dbReference>
<proteinExistence type="inferred from homology"/>
<keyword evidence="4" id="KW-1185">Reference proteome</keyword>
<evidence type="ECO:0000256" key="1">
    <source>
        <dbReference type="ARBA" id="ARBA00008542"/>
    </source>
</evidence>
<comment type="similarity">
    <text evidence="1">Belongs to the peptidase C56 family.</text>
</comment>
<evidence type="ECO:0000313" key="4">
    <source>
        <dbReference type="Proteomes" id="UP000662783"/>
    </source>
</evidence>
<dbReference type="SUPFAM" id="SSF52317">
    <property type="entry name" value="Class I glutamine amidotransferase-like"/>
    <property type="match status" value="1"/>
</dbReference>
<evidence type="ECO:0000313" key="3">
    <source>
        <dbReference type="EMBL" id="QSE98706.1"/>
    </source>
</evidence>
<dbReference type="Gene3D" id="3.40.50.880">
    <property type="match status" value="1"/>
</dbReference>
<dbReference type="AlphaFoldDB" id="A0A975A1U2"/>
<dbReference type="NCBIfam" id="TIGR01382">
    <property type="entry name" value="PfpI"/>
    <property type="match status" value="1"/>
</dbReference>
<dbReference type="InterPro" id="IPR002818">
    <property type="entry name" value="DJ-1/PfpI"/>
</dbReference>
<dbReference type="PROSITE" id="PS51276">
    <property type="entry name" value="PEPTIDASE_C56_PFPI"/>
    <property type="match status" value="1"/>
</dbReference>
<accession>A0A975A1U2</accession>
<feature type="domain" description="DJ-1/PfpI" evidence="2">
    <location>
        <begin position="8"/>
        <end position="175"/>
    </location>
</feature>
<dbReference type="CDD" id="cd03134">
    <property type="entry name" value="GATase1_PfpI_like"/>
    <property type="match status" value="1"/>
</dbReference>
<evidence type="ECO:0000259" key="2">
    <source>
        <dbReference type="Pfam" id="PF01965"/>
    </source>
</evidence>
<organism evidence="3 4">
    <name type="scientific">Fulvivirga lutea</name>
    <dbReference type="NCBI Taxonomy" id="2810512"/>
    <lineage>
        <taxon>Bacteria</taxon>
        <taxon>Pseudomonadati</taxon>
        <taxon>Bacteroidota</taxon>
        <taxon>Cytophagia</taxon>
        <taxon>Cytophagales</taxon>
        <taxon>Fulvivirgaceae</taxon>
        <taxon>Fulvivirga</taxon>
    </lineage>
</organism>
<dbReference type="InterPro" id="IPR029062">
    <property type="entry name" value="Class_I_gatase-like"/>
</dbReference>
<protein>
    <submittedName>
        <fullName evidence="3">Type 1 glutamine amidotransferase</fullName>
    </submittedName>
</protein>
<dbReference type="RefSeq" id="WP_205723220.1">
    <property type="nucleotide sequence ID" value="NZ_CP070608.1"/>
</dbReference>
<dbReference type="EMBL" id="CP070608">
    <property type="protein sequence ID" value="QSE98706.1"/>
    <property type="molecule type" value="Genomic_DNA"/>
</dbReference>
<dbReference type="InterPro" id="IPR006286">
    <property type="entry name" value="C56_PfpI-like"/>
</dbReference>